<dbReference type="RefSeq" id="WP_188779325.1">
    <property type="nucleotide sequence ID" value="NZ_BMKQ01000001.1"/>
</dbReference>
<keyword evidence="4 5" id="KW-0472">Membrane</keyword>
<name>A0A917F4U3_9ACTN</name>
<dbReference type="Pfam" id="PF06271">
    <property type="entry name" value="RDD"/>
    <property type="match status" value="1"/>
</dbReference>
<feature type="transmembrane region" description="Helical" evidence="5">
    <location>
        <begin position="61"/>
        <end position="82"/>
    </location>
</feature>
<accession>A0A917F4U3</accession>
<evidence type="ECO:0000313" key="8">
    <source>
        <dbReference type="Proteomes" id="UP000649179"/>
    </source>
</evidence>
<evidence type="ECO:0000256" key="3">
    <source>
        <dbReference type="ARBA" id="ARBA00022989"/>
    </source>
</evidence>
<evidence type="ECO:0000256" key="4">
    <source>
        <dbReference type="ARBA" id="ARBA00023136"/>
    </source>
</evidence>
<proteinExistence type="predicted"/>
<sequence>MADIYAGLDADQLVTGEAVTLELPAASVPLRLLSGLIDVVLSVVLLLAGFLLTGALASDEALLGVGSVLTLVVVLVVLPTAVETVTRGRSVGKLAVGLRTSRSDGGPISFQHAVVRSLLGVVEIWVLSGVPAVISALVSPRGQRLGDHVAGTYVVRDRLALVLTPPVPMPPELAAWARTADIAPLPDRLAVSVRQLLSRGSGLSPAAREGLLTRLAQEVHPLVSPAPPSGTAPFALLAAVQAERRRRDEERLHREAAVRRRLTGR</sequence>
<evidence type="ECO:0000256" key="5">
    <source>
        <dbReference type="SAM" id="Phobius"/>
    </source>
</evidence>
<comment type="subcellular location">
    <subcellularLocation>
        <location evidence="1">Membrane</location>
        <topology evidence="1">Multi-pass membrane protein</topology>
    </subcellularLocation>
</comment>
<keyword evidence="3 5" id="KW-1133">Transmembrane helix</keyword>
<dbReference type="Proteomes" id="UP000649179">
    <property type="component" value="Unassembled WGS sequence"/>
</dbReference>
<evidence type="ECO:0000256" key="2">
    <source>
        <dbReference type="ARBA" id="ARBA00022692"/>
    </source>
</evidence>
<evidence type="ECO:0000313" key="7">
    <source>
        <dbReference type="EMBL" id="GGF43123.1"/>
    </source>
</evidence>
<dbReference type="AlphaFoldDB" id="A0A917F4U3"/>
<reference evidence="7" key="2">
    <citation type="submission" date="2020-09" db="EMBL/GenBank/DDBJ databases">
        <authorList>
            <person name="Sun Q."/>
            <person name="Zhou Y."/>
        </authorList>
    </citation>
    <scope>NUCLEOTIDE SEQUENCE</scope>
    <source>
        <strain evidence="7">CGMCC 1.16067</strain>
    </source>
</reference>
<protein>
    <submittedName>
        <fullName evidence="7">Membrane protein</fullName>
    </submittedName>
</protein>
<organism evidence="7 8">
    <name type="scientific">Marmoricola endophyticus</name>
    <dbReference type="NCBI Taxonomy" id="2040280"/>
    <lineage>
        <taxon>Bacteria</taxon>
        <taxon>Bacillati</taxon>
        <taxon>Actinomycetota</taxon>
        <taxon>Actinomycetes</taxon>
        <taxon>Propionibacteriales</taxon>
        <taxon>Nocardioidaceae</taxon>
        <taxon>Marmoricola</taxon>
    </lineage>
</organism>
<gene>
    <name evidence="7" type="ORF">GCM10011519_16250</name>
</gene>
<dbReference type="EMBL" id="BMKQ01000001">
    <property type="protein sequence ID" value="GGF43123.1"/>
    <property type="molecule type" value="Genomic_DNA"/>
</dbReference>
<keyword evidence="2 5" id="KW-0812">Transmembrane</keyword>
<feature type="domain" description="RDD" evidence="6">
    <location>
        <begin position="26"/>
        <end position="151"/>
    </location>
</feature>
<feature type="transmembrane region" description="Helical" evidence="5">
    <location>
        <begin position="32"/>
        <end position="54"/>
    </location>
</feature>
<reference evidence="7" key="1">
    <citation type="journal article" date="2014" name="Int. J. Syst. Evol. Microbiol.">
        <title>Complete genome sequence of Corynebacterium casei LMG S-19264T (=DSM 44701T), isolated from a smear-ripened cheese.</title>
        <authorList>
            <consortium name="US DOE Joint Genome Institute (JGI-PGF)"/>
            <person name="Walter F."/>
            <person name="Albersmeier A."/>
            <person name="Kalinowski J."/>
            <person name="Ruckert C."/>
        </authorList>
    </citation>
    <scope>NUCLEOTIDE SEQUENCE</scope>
    <source>
        <strain evidence="7">CGMCC 1.16067</strain>
    </source>
</reference>
<dbReference type="InterPro" id="IPR010432">
    <property type="entry name" value="RDD"/>
</dbReference>
<dbReference type="GO" id="GO:0016020">
    <property type="term" value="C:membrane"/>
    <property type="evidence" value="ECO:0007669"/>
    <property type="project" value="UniProtKB-SubCell"/>
</dbReference>
<keyword evidence="8" id="KW-1185">Reference proteome</keyword>
<evidence type="ECO:0000259" key="6">
    <source>
        <dbReference type="Pfam" id="PF06271"/>
    </source>
</evidence>
<dbReference type="PANTHER" id="PTHR38480">
    <property type="entry name" value="SLR0254 PROTEIN"/>
    <property type="match status" value="1"/>
</dbReference>
<comment type="caution">
    <text evidence="7">The sequence shown here is derived from an EMBL/GenBank/DDBJ whole genome shotgun (WGS) entry which is preliminary data.</text>
</comment>
<dbReference type="PANTHER" id="PTHR38480:SF1">
    <property type="entry name" value="SLR0254 PROTEIN"/>
    <property type="match status" value="1"/>
</dbReference>
<evidence type="ECO:0000256" key="1">
    <source>
        <dbReference type="ARBA" id="ARBA00004141"/>
    </source>
</evidence>